<keyword evidence="3" id="KW-1185">Reference proteome</keyword>
<dbReference type="RefSeq" id="WP_281837061.1">
    <property type="nucleotide sequence ID" value="NZ_BSDY01000018.1"/>
</dbReference>
<reference evidence="2" key="1">
    <citation type="submission" date="2022-12" db="EMBL/GenBank/DDBJ databases">
        <title>Reference genome sequencing for broad-spectrum identification of bacterial and archaeal isolates by mass spectrometry.</title>
        <authorList>
            <person name="Sekiguchi Y."/>
            <person name="Tourlousse D.M."/>
        </authorList>
    </citation>
    <scope>NUCLEOTIDE SEQUENCE</scope>
    <source>
        <strain evidence="2">10succ1</strain>
    </source>
</reference>
<organism evidence="2 3">
    <name type="scientific">Propionigenium maris DSM 9537</name>
    <dbReference type="NCBI Taxonomy" id="1123000"/>
    <lineage>
        <taxon>Bacteria</taxon>
        <taxon>Fusobacteriati</taxon>
        <taxon>Fusobacteriota</taxon>
        <taxon>Fusobacteriia</taxon>
        <taxon>Fusobacteriales</taxon>
        <taxon>Fusobacteriaceae</taxon>
        <taxon>Propionigenium</taxon>
    </lineage>
</organism>
<evidence type="ECO:0000313" key="3">
    <source>
        <dbReference type="Proteomes" id="UP001144471"/>
    </source>
</evidence>
<feature type="signal peptide" evidence="1">
    <location>
        <begin position="1"/>
        <end position="19"/>
    </location>
</feature>
<evidence type="ECO:0000313" key="2">
    <source>
        <dbReference type="EMBL" id="GLI57440.1"/>
    </source>
</evidence>
<keyword evidence="1" id="KW-0732">Signal</keyword>
<dbReference type="EMBL" id="BSDY01000018">
    <property type="protein sequence ID" value="GLI57440.1"/>
    <property type="molecule type" value="Genomic_DNA"/>
</dbReference>
<name>A0A9W6LPV8_9FUSO</name>
<protein>
    <submittedName>
        <fullName evidence="2">Uncharacterized protein</fullName>
    </submittedName>
</protein>
<dbReference type="Proteomes" id="UP001144471">
    <property type="component" value="Unassembled WGS sequence"/>
</dbReference>
<proteinExistence type="predicted"/>
<dbReference type="AlphaFoldDB" id="A0A9W6LPV8"/>
<accession>A0A9W6LPV8</accession>
<feature type="chain" id="PRO_5040743187" evidence="1">
    <location>
        <begin position="20"/>
        <end position="134"/>
    </location>
</feature>
<comment type="caution">
    <text evidence="2">The sequence shown here is derived from an EMBL/GenBank/DDBJ whole genome shotgun (WGS) entry which is preliminary data.</text>
</comment>
<sequence>MKKTLLILMFVVLSSLSFAARGDKGSGEDFYSLYNSAYKAVETPGMHKNVGLKEGHGKMVKDIINKGWYDIKMLEVEKLKHVFAIDKLLVDGPGNKEKIDEHIAEIRKIKEKMDKVYEDTKKECEKHMDFSKMK</sequence>
<evidence type="ECO:0000256" key="1">
    <source>
        <dbReference type="SAM" id="SignalP"/>
    </source>
</evidence>
<gene>
    <name evidence="2" type="ORF">PM10SUCC1_29540</name>
</gene>